<reference evidence="2" key="1">
    <citation type="journal article" date="2023" name="Front. Plant Sci.">
        <title>Chromosomal-level genome assembly of Melastoma candidum provides insights into trichome evolution.</title>
        <authorList>
            <person name="Zhong Y."/>
            <person name="Wu W."/>
            <person name="Sun C."/>
            <person name="Zou P."/>
            <person name="Liu Y."/>
            <person name="Dai S."/>
            <person name="Zhou R."/>
        </authorList>
    </citation>
    <scope>NUCLEOTIDE SEQUENCE [LARGE SCALE GENOMIC DNA]</scope>
</reference>
<gene>
    <name evidence="1" type="ORF">MLD38_036513</name>
</gene>
<name>A0ACB9LKC0_9MYRT</name>
<accession>A0ACB9LKC0</accession>
<protein>
    <submittedName>
        <fullName evidence="1">Uncharacterized protein</fullName>
    </submittedName>
</protein>
<organism evidence="1 2">
    <name type="scientific">Melastoma candidum</name>
    <dbReference type="NCBI Taxonomy" id="119954"/>
    <lineage>
        <taxon>Eukaryota</taxon>
        <taxon>Viridiplantae</taxon>
        <taxon>Streptophyta</taxon>
        <taxon>Embryophyta</taxon>
        <taxon>Tracheophyta</taxon>
        <taxon>Spermatophyta</taxon>
        <taxon>Magnoliopsida</taxon>
        <taxon>eudicotyledons</taxon>
        <taxon>Gunneridae</taxon>
        <taxon>Pentapetalae</taxon>
        <taxon>rosids</taxon>
        <taxon>malvids</taxon>
        <taxon>Myrtales</taxon>
        <taxon>Melastomataceae</taxon>
        <taxon>Melastomatoideae</taxon>
        <taxon>Melastomateae</taxon>
        <taxon>Melastoma</taxon>
    </lineage>
</organism>
<evidence type="ECO:0000313" key="1">
    <source>
        <dbReference type="EMBL" id="KAI4311632.1"/>
    </source>
</evidence>
<proteinExistence type="predicted"/>
<comment type="caution">
    <text evidence="1">The sequence shown here is derived from an EMBL/GenBank/DDBJ whole genome shotgun (WGS) entry which is preliminary data.</text>
</comment>
<evidence type="ECO:0000313" key="2">
    <source>
        <dbReference type="Proteomes" id="UP001057402"/>
    </source>
</evidence>
<dbReference type="Proteomes" id="UP001057402">
    <property type="component" value="Chromosome 11"/>
</dbReference>
<dbReference type="EMBL" id="CM042890">
    <property type="protein sequence ID" value="KAI4311632.1"/>
    <property type="molecule type" value="Genomic_DNA"/>
</dbReference>
<sequence>MLEAEFWLQLRTMSYQNSCGHAGEDVNTAEESLLLYCKPVELYDIICRRSQHNDRNKSKLLEEVLHLWTVTSHEAFLKLHGQDLILSPPLFWFGLYSLPFPLPAAQSQGGRVHKSLACVGCWSLFLIKLWNHGLQDASTMNSCNVIVEEHRTIASEGKQS</sequence>
<keyword evidence="2" id="KW-1185">Reference proteome</keyword>